<accession>A0A1N7G6E7</accession>
<evidence type="ECO:0000313" key="2">
    <source>
        <dbReference type="Proteomes" id="UP000187495"/>
    </source>
</evidence>
<name>A0A1N7G6E7_9GAMM</name>
<dbReference type="AlphaFoldDB" id="A0A1N7G6E7"/>
<proteinExistence type="predicted"/>
<dbReference type="STRING" id="34061.B0189_08565"/>
<dbReference type="Proteomes" id="UP000187495">
    <property type="component" value="Unassembled WGS sequence"/>
</dbReference>
<dbReference type="RefSeq" id="WP_076556153.1">
    <property type="nucleotide sequence ID" value="NZ_FTNU01000024.1"/>
</dbReference>
<keyword evidence="2" id="KW-1185">Reference proteome</keyword>
<evidence type="ECO:0000313" key="1">
    <source>
        <dbReference type="EMBL" id="SIS08187.1"/>
    </source>
</evidence>
<gene>
    <name evidence="1" type="ORF">SAMN02745664_12413</name>
</gene>
<dbReference type="EMBL" id="FTNU01000024">
    <property type="protein sequence ID" value="SIS08187.1"/>
    <property type="molecule type" value="Genomic_DNA"/>
</dbReference>
<protein>
    <submittedName>
        <fullName evidence="1">Uncharacterized protein</fullName>
    </submittedName>
</protein>
<sequence>MNTEKITATTLIIDALLARMSRLERYSDEDDAICNADLDKLDVVFDDNSGKFGLVVDVSRYGYKDGRPDLYRVDFMNGDFVGGNYISTLLQNDKNRTVRTIYETEARKARQTLLHDLTYVFDVGAP</sequence>
<reference evidence="2" key="1">
    <citation type="submission" date="2017-01" db="EMBL/GenBank/DDBJ databases">
        <authorList>
            <person name="Varghese N."/>
            <person name="Submissions S."/>
        </authorList>
    </citation>
    <scope>NUCLEOTIDE SEQUENCE [LARGE SCALE GENOMIC DNA]</scope>
    <source>
        <strain evidence="2">DSM 21768</strain>
    </source>
</reference>
<organism evidence="1 2">
    <name type="scientific">Moraxella cuniculi DSM 21768</name>
    <dbReference type="NCBI Taxonomy" id="1122245"/>
    <lineage>
        <taxon>Bacteria</taxon>
        <taxon>Pseudomonadati</taxon>
        <taxon>Pseudomonadota</taxon>
        <taxon>Gammaproteobacteria</taxon>
        <taxon>Moraxellales</taxon>
        <taxon>Moraxellaceae</taxon>
        <taxon>Moraxella</taxon>
    </lineage>
</organism>